<dbReference type="Proteomes" id="UP000793456">
    <property type="component" value="Chromosome IX"/>
</dbReference>
<accession>A0ACD3R5P8</accession>
<gene>
    <name evidence="1" type="ORF">E3U43_021349</name>
</gene>
<name>A0ACD3R5P8_LARCR</name>
<protein>
    <submittedName>
        <fullName evidence="1">Uncharacterized protein</fullName>
    </submittedName>
</protein>
<reference evidence="1" key="1">
    <citation type="submission" date="2018-11" db="EMBL/GenBank/DDBJ databases">
        <title>The sequence and de novo assembly of Larimichthys crocea genome using PacBio and Hi-C technologies.</title>
        <authorList>
            <person name="Xu P."/>
            <person name="Chen B."/>
            <person name="Zhou Z."/>
            <person name="Ke Q."/>
            <person name="Wu Y."/>
            <person name="Bai H."/>
            <person name="Pu F."/>
        </authorList>
    </citation>
    <scope>NUCLEOTIDE SEQUENCE</scope>
    <source>
        <tissue evidence="1">Muscle</tissue>
    </source>
</reference>
<organism evidence="1 2">
    <name type="scientific">Larimichthys crocea</name>
    <name type="common">Large yellow croaker</name>
    <name type="synonym">Pseudosciaena crocea</name>
    <dbReference type="NCBI Taxonomy" id="215358"/>
    <lineage>
        <taxon>Eukaryota</taxon>
        <taxon>Metazoa</taxon>
        <taxon>Chordata</taxon>
        <taxon>Craniata</taxon>
        <taxon>Vertebrata</taxon>
        <taxon>Euteleostomi</taxon>
        <taxon>Actinopterygii</taxon>
        <taxon>Neopterygii</taxon>
        <taxon>Teleostei</taxon>
        <taxon>Neoteleostei</taxon>
        <taxon>Acanthomorphata</taxon>
        <taxon>Eupercaria</taxon>
        <taxon>Sciaenidae</taxon>
        <taxon>Larimichthys</taxon>
    </lineage>
</organism>
<evidence type="ECO:0000313" key="1">
    <source>
        <dbReference type="EMBL" id="TMS14887.1"/>
    </source>
</evidence>
<dbReference type="EMBL" id="CM011682">
    <property type="protein sequence ID" value="TMS14887.1"/>
    <property type="molecule type" value="Genomic_DNA"/>
</dbReference>
<keyword evidence="2" id="KW-1185">Reference proteome</keyword>
<evidence type="ECO:0000313" key="2">
    <source>
        <dbReference type="Proteomes" id="UP000793456"/>
    </source>
</evidence>
<proteinExistence type="predicted"/>
<sequence length="2197" mass="233071">MNIIQDKLGNEFLRSNGSMDSNFGPGMIMFSHLPPVTSFTRLAAHSVMQDLPPQEMILKKERDSPDCSMGTHGGRMGGVGDYVHSMGIKQEKMSEHDYRLPVYPGGLGKSTELLEVTVSNNQSLLVHDLDMGNLPSQLGKEPTGRKGRRSNGDGQEGKPRKKRSEAKQSMMMDADGGSLSPGTKPHICEHCTASFRSSYHLRRHVLIHTGERPFRCNQCNMSFIQKYLLQRHEKIHSGEKPFSCDQCNMRFIQKYHMERHKRTHSGEKPYRCETCQQYFSRTDRLLKHKRTCGEAIKKGLDPGMMDLGCVDMGHGSYGITQGNAGSTGRKRGRSKNGEGGERKKKKGDGGGMRAQHIHGAVSGGYSIHEYSVENQTVSSSTEPGPSMQQVHHGRAPKMAFKKANRKSLDKEGLEQAKVGSLEQSGGMDGLGLMQGNGVKGGPTSSNYDDAMQFLKKRRYLHAANNANSSGPVVVGGTSNEYDVGIGHLSSQQSVIQGVVSSVMDNDAPLSLDKSGIPDEVLQSLLDHYTQKPDGSHHDVHFDISDHHVELNPASADGADLGHNTDVPSPSGDKTVMMHEYSRFLLQALERTSHSASFPLGPGPPASGPFTSSHSGNPLYADKNIYTTSPLECGFGQSVASPSLPSSVPKSHFAMLTGSSPQHSFHLSSLEASTHQQLTPSQELTDQMEKQHSSTPPSSYQISPSDLSGQKDHPPVKNGTAVYPLASSQDLTSLDSSKPSYQIENFAQAFGSQFKSDGRSLSYGTDSSREVDHRIRTPVSEFSGYSSLLSDVNEPVFCLVNDRFMETASRSQQRLHLGDSSVCTAPLYSPLHRRHRGPLNDLKHVSQISACRVSAGSCRQRSVFLAVPLDVIKNYFRNVLSLHPENKLEIFHGGTEKPGKCSCAALWAARDSFCVLAALKGITANNTNSSATTLPPSNTRTTENSTVTESTSAPHTDTTLPSNTNETTNTTTTPAPAASNETTSTTTTPPTIINNTTTIPPPTSNNATTIPPTTSNGTTTTPPTTSNNVTTTSPTTSNNMTTTPPNKSNNATTIPPTTSNGTTTTPPTTRNNVTTTSPTTSNNMTTTPPNKSNNATTIPPTTSNGTTTTPPTTRNNVTTTSPTTSNNVTTTPPNKSNNATTIPLPTSNNATTTPPATSNNATTTPPTPSNGTTTTPPTTSNNVTTTPPTTSNNVTTTPPTTSNNMTTTPPTTSNNATTTPPTTSNNATTTPPTTSNGTITTPPTTSNNMTTTPPTTSNNVTTTPPTTSNNRTTTPPTTSNDTTTTSTTTSNDTYTTTPTTNNNMTTTAPMASNMTTTPPATNNNMTTSPPTTNNNMTTSPPTTNNNMTTSPPTTNNNMTTTPPTANNNMTTTPPTTNNNMTTSPPATNNNLTTSPPTTNNNMTTSPPTTNNNMTTSPPTTNNNMTTTPPTTNNNMTTSPPTTNNNMTTSPPTTNNNMTTSPPTTNNITTSPPTANNNMTTTPPTTNNNMTTSPPTTNNNLTTSPPTTNNNMTTSPPTTNNNMTTSPPTTNNMTTTPPTTNNNMTTTPPTTNNNMTTTPPTTNNNMTTSPPTTNNNMTTTPTTTNNNMTTTPPTTNNNMTTTPPTTSNIMTTITPTAQTNNTTLITTTSQPNNITTTPTPVTTQTSTSTATPEISTTVLTTTILTNSTNTTHESPTSTTTPSSSTTTTNITLTTGPSPSSPPSTSSSLPPSTSPGSSTVSPTGNTTTPNPSTTTSGVTSNHTTPPTTSNGTTTTPPTTSNNMTTTPPTTSNNVTTTPPTTSNNRTTTPPTTSNGTTTTSTTTMTSSHTTATSTSGNTTASSTTITVTTMRPTDITTTNFTTAAPVIVCPTIPCPLESVCLNGTCQCLSGSFLLNGRCEPAQVFPGQLHINSLQFQNGMSNRSSAIFQQTAADISAALENILKDQPGYIRSEVLQLERGSVLATVNNIFRDTNATQVSVDQSIKDAITNSNNSILSDATFTGTSVCTTRPLACDDSTTICTATDGRAFCTCKEGYISIVYSNSSCRACPSGQMAVADRCQPCAFGYSGFNCNDSALLAVVVISCVLGGILLILVLSLLIFCCWRSCSESKPNHSRSPYSSGGVDQPWTTGITPIPRASTNWDASPPIEMTEGGSTHVLVDKKQTNGSGFHPKQKGWRKTGSYDLNPEGMGTFKGKTPSRYSYLVQGHENPYFLPQDNKKN</sequence>
<comment type="caution">
    <text evidence="1">The sequence shown here is derived from an EMBL/GenBank/DDBJ whole genome shotgun (WGS) entry which is preliminary data.</text>
</comment>